<protein>
    <submittedName>
        <fullName evidence="2">Uncharacterized protein</fullName>
    </submittedName>
</protein>
<accession>A0AAV4T2G6</accession>
<sequence length="135" mass="15510">MKKRKEAHVPVLPPSLLEIRGVPHSVQAFQLPRGREKTHGQVHAQGRRRWEPPQEGLSHRRRSFQLEHGMMSGSSNIFECSVDRKQITILLMGTSQSLLNVWALLFFSRNELLRDLLEQFGHFFSSPGMLGQFGH</sequence>
<dbReference type="Proteomes" id="UP001054945">
    <property type="component" value="Unassembled WGS sequence"/>
</dbReference>
<organism evidence="2 3">
    <name type="scientific">Caerostris extrusa</name>
    <name type="common">Bark spider</name>
    <name type="synonym">Caerostris bankana</name>
    <dbReference type="NCBI Taxonomy" id="172846"/>
    <lineage>
        <taxon>Eukaryota</taxon>
        <taxon>Metazoa</taxon>
        <taxon>Ecdysozoa</taxon>
        <taxon>Arthropoda</taxon>
        <taxon>Chelicerata</taxon>
        <taxon>Arachnida</taxon>
        <taxon>Araneae</taxon>
        <taxon>Araneomorphae</taxon>
        <taxon>Entelegynae</taxon>
        <taxon>Araneoidea</taxon>
        <taxon>Araneidae</taxon>
        <taxon>Caerostris</taxon>
    </lineage>
</organism>
<proteinExistence type="predicted"/>
<dbReference type="EMBL" id="BPLR01010249">
    <property type="protein sequence ID" value="GIY38028.1"/>
    <property type="molecule type" value="Genomic_DNA"/>
</dbReference>
<name>A0AAV4T2G6_CAEEX</name>
<dbReference type="AlphaFoldDB" id="A0AAV4T2G6"/>
<evidence type="ECO:0000313" key="2">
    <source>
        <dbReference type="EMBL" id="GIY38028.1"/>
    </source>
</evidence>
<keyword evidence="3" id="KW-1185">Reference proteome</keyword>
<feature type="region of interest" description="Disordered" evidence="1">
    <location>
        <begin position="34"/>
        <end position="59"/>
    </location>
</feature>
<gene>
    <name evidence="2" type="ORF">CEXT_147291</name>
</gene>
<reference evidence="2 3" key="1">
    <citation type="submission" date="2021-06" db="EMBL/GenBank/DDBJ databases">
        <title>Caerostris extrusa draft genome.</title>
        <authorList>
            <person name="Kono N."/>
            <person name="Arakawa K."/>
        </authorList>
    </citation>
    <scope>NUCLEOTIDE SEQUENCE [LARGE SCALE GENOMIC DNA]</scope>
</reference>
<evidence type="ECO:0000313" key="3">
    <source>
        <dbReference type="Proteomes" id="UP001054945"/>
    </source>
</evidence>
<comment type="caution">
    <text evidence="2">The sequence shown here is derived from an EMBL/GenBank/DDBJ whole genome shotgun (WGS) entry which is preliminary data.</text>
</comment>
<evidence type="ECO:0000256" key="1">
    <source>
        <dbReference type="SAM" id="MobiDB-lite"/>
    </source>
</evidence>